<reference evidence="2 3" key="1">
    <citation type="submission" date="2016-10" db="EMBL/GenBank/DDBJ databases">
        <authorList>
            <person name="Cai Z."/>
        </authorList>
    </citation>
    <scope>NUCLEOTIDE SEQUENCE [LARGE SCALE GENOMIC DNA]</scope>
</reference>
<evidence type="ECO:0000256" key="1">
    <source>
        <dbReference type="SAM" id="MobiDB-lite"/>
    </source>
</evidence>
<sequence length="997" mass="104125">MCASSKLLRSAWLQLLRQQPDPAWLLAAVADAAHASSLELQAKATALVHWLLNSLSEARLAEHPSIPAGLLAIPNMPRHLIKELCQLGIKVPYKEIAAAARRRVQGVEVWINVQLAMGPMDVPPAVKALYSKIEDWQHELSPAAAAAAVEAAVQAGSTGSLEVLPGSRSLAAAADLLVPALLLAVRTDKGAMLSALLEKATGHVNTPIPVVDNAARFSADGVCQVLAAAARCSNNYVFQRLWKLPAASSMQGEQLGQLLRCAAAAVPPPYGVKYAEVVDRYLRQHPAWSSVSEADKQAWRLRQAVQEGRHCRRYLTGPCPPAMDQELADCLVELAVSMRDSSNFKALVSLPACANYKLDRCRVQELLLNAVDAAVRSAVMPASDHHAGSSGLHRGEQRQQIKETNLLRGSAPTGAASSWLTALCQWDAAADGYGWCLVSCLQAAMQAAHSRGVRPPTSVMQQLCSSKAAASTRSTAELRCLLELAIAARDAACVKLLLQCPAAADLTPCHLKQLLRRAFHCCHDYLDGPSCRSDDVSNSPYVCRHSPYGMALPGLSYCAGAAHAASAFAGQLLLPGSPCKRPTLSRSSASVTLCGITSGRTLDASSDSAARAKRAATAGRCVAAGVAADQLVVLLRAAMQQQDRCKVAALCRSQAAAQLDLAAVHELLLAAADMPICLDPSVHQKPSCMKKRRRPGLSPAVAAGGSSGCGSAPASQPAGEPASRTQTDSPDTRSSKRPRLAMLAPAVEVAAPSPTETDDINPRSSKRRRLTAAIAGVAATGLQAAAATDTGTAELPEERGVSAAAAAAAAASAVPEATATTAPAGTGALDAAADTTAAAAAAAAAAPAAPSPTTVHLVGAAEESVVREQCYELLQVPGYGTVRLLPAPDSAAAAAALKQSFVYALITADSSYLLQLLQPQQAGKLALLAWLQEGDRGDLLQQQQVAQLLDEVYACSQQQQWQLKDGEEDGSDGESSVLYIATDDEECSDGGAEPHNH</sequence>
<keyword evidence="3" id="KW-1185">Reference proteome</keyword>
<dbReference type="AlphaFoldDB" id="A0A383WFI4"/>
<accession>A0A383WFI4</accession>
<dbReference type="EMBL" id="FNXT01001234">
    <property type="protein sequence ID" value="SZX75506.1"/>
    <property type="molecule type" value="Genomic_DNA"/>
</dbReference>
<name>A0A383WFI4_TETOB</name>
<feature type="region of interest" description="Disordered" evidence="1">
    <location>
        <begin position="963"/>
        <end position="997"/>
    </location>
</feature>
<proteinExistence type="predicted"/>
<protein>
    <submittedName>
        <fullName evidence="2">Uncharacterized protein</fullName>
    </submittedName>
</protein>
<evidence type="ECO:0000313" key="2">
    <source>
        <dbReference type="EMBL" id="SZX75506.1"/>
    </source>
</evidence>
<organism evidence="2 3">
    <name type="scientific">Tetradesmus obliquus</name>
    <name type="common">Green alga</name>
    <name type="synonym">Acutodesmus obliquus</name>
    <dbReference type="NCBI Taxonomy" id="3088"/>
    <lineage>
        <taxon>Eukaryota</taxon>
        <taxon>Viridiplantae</taxon>
        <taxon>Chlorophyta</taxon>
        <taxon>core chlorophytes</taxon>
        <taxon>Chlorophyceae</taxon>
        <taxon>CS clade</taxon>
        <taxon>Sphaeropleales</taxon>
        <taxon>Scenedesmaceae</taxon>
        <taxon>Tetradesmus</taxon>
    </lineage>
</organism>
<feature type="compositionally biased region" description="Low complexity" evidence="1">
    <location>
        <begin position="696"/>
        <end position="719"/>
    </location>
</feature>
<gene>
    <name evidence="2" type="ORF">BQ4739_LOCUS15794</name>
</gene>
<evidence type="ECO:0000313" key="3">
    <source>
        <dbReference type="Proteomes" id="UP000256970"/>
    </source>
</evidence>
<feature type="region of interest" description="Disordered" evidence="1">
    <location>
        <begin position="687"/>
        <end position="767"/>
    </location>
</feature>
<dbReference type="Proteomes" id="UP000256970">
    <property type="component" value="Unassembled WGS sequence"/>
</dbReference>